<evidence type="ECO:0000259" key="1">
    <source>
        <dbReference type="PROSITE" id="PS50879"/>
    </source>
</evidence>
<dbReference type="InterPro" id="IPR012337">
    <property type="entry name" value="RNaseH-like_sf"/>
</dbReference>
<reference evidence="2" key="2">
    <citation type="submission" date="2020-09" db="EMBL/GenBank/DDBJ databases">
        <authorList>
            <person name="Sun Q."/>
            <person name="Zhou Y."/>
        </authorList>
    </citation>
    <scope>NUCLEOTIDE SEQUENCE</scope>
    <source>
        <strain evidence="2">CGMCC 1.6333</strain>
    </source>
</reference>
<dbReference type="AlphaFoldDB" id="A0A917WRG1"/>
<dbReference type="RefSeq" id="WP_117152218.1">
    <property type="nucleotide sequence ID" value="NZ_BMLG01000001.1"/>
</dbReference>
<feature type="domain" description="RNase H type-1" evidence="1">
    <location>
        <begin position="1"/>
        <end position="127"/>
    </location>
</feature>
<dbReference type="Pfam" id="PF13456">
    <property type="entry name" value="RVT_3"/>
    <property type="match status" value="1"/>
</dbReference>
<name>A0A917WRG1_9BACI</name>
<evidence type="ECO:0000313" key="2">
    <source>
        <dbReference type="EMBL" id="GGM23230.1"/>
    </source>
</evidence>
<dbReference type="SUPFAM" id="SSF53098">
    <property type="entry name" value="Ribonuclease H-like"/>
    <property type="match status" value="1"/>
</dbReference>
<dbReference type="InterPro" id="IPR036397">
    <property type="entry name" value="RNaseH_sf"/>
</dbReference>
<dbReference type="OrthoDB" id="7845843at2"/>
<protein>
    <submittedName>
        <fullName evidence="2">Ribonuclease H</fullName>
    </submittedName>
</protein>
<dbReference type="GO" id="GO:0003676">
    <property type="term" value="F:nucleic acid binding"/>
    <property type="evidence" value="ECO:0007669"/>
    <property type="project" value="InterPro"/>
</dbReference>
<dbReference type="InterPro" id="IPR053151">
    <property type="entry name" value="RNase_H-like"/>
</dbReference>
<proteinExistence type="predicted"/>
<keyword evidence="3" id="KW-1185">Reference proteome</keyword>
<evidence type="ECO:0000313" key="3">
    <source>
        <dbReference type="Proteomes" id="UP000618460"/>
    </source>
</evidence>
<dbReference type="PANTHER" id="PTHR47723:SF19">
    <property type="entry name" value="POLYNUCLEOTIDYL TRANSFERASE, RIBONUCLEASE H-LIKE SUPERFAMILY PROTEIN"/>
    <property type="match status" value="1"/>
</dbReference>
<dbReference type="PANTHER" id="PTHR47723">
    <property type="entry name" value="OS05G0353850 PROTEIN"/>
    <property type="match status" value="1"/>
</dbReference>
<reference evidence="2" key="1">
    <citation type="journal article" date="2014" name="Int. J. Syst. Evol. Microbiol.">
        <title>Complete genome sequence of Corynebacterium casei LMG S-19264T (=DSM 44701T), isolated from a smear-ripened cheese.</title>
        <authorList>
            <consortium name="US DOE Joint Genome Institute (JGI-PGF)"/>
            <person name="Walter F."/>
            <person name="Albersmeier A."/>
            <person name="Kalinowski J."/>
            <person name="Ruckert C."/>
        </authorList>
    </citation>
    <scope>NUCLEOTIDE SEQUENCE</scope>
    <source>
        <strain evidence="2">CGMCC 1.6333</strain>
    </source>
</reference>
<dbReference type="InterPro" id="IPR002156">
    <property type="entry name" value="RNaseH_domain"/>
</dbReference>
<dbReference type="EMBL" id="BMLG01000001">
    <property type="protein sequence ID" value="GGM23230.1"/>
    <property type="molecule type" value="Genomic_DNA"/>
</dbReference>
<accession>A0A917WRG1</accession>
<sequence>MLEVYVDGAASGNPGPSGAGVVIKNKQQFISHQFYLGVLSNHEAEIFAVIKALEICKKEFPHEILSIRSDSKLVVDMIEKEHTKNSVFQPLLKQILTDMQAFPHCFIKWIPDNQNKNADKLAREIILLHKDKLT</sequence>
<dbReference type="PROSITE" id="PS50879">
    <property type="entry name" value="RNASE_H_1"/>
    <property type="match status" value="1"/>
</dbReference>
<gene>
    <name evidence="2" type="primary">rnhA</name>
    <name evidence="2" type="ORF">GCM10011351_06310</name>
</gene>
<dbReference type="GO" id="GO:0004523">
    <property type="term" value="F:RNA-DNA hybrid ribonuclease activity"/>
    <property type="evidence" value="ECO:0007669"/>
    <property type="project" value="InterPro"/>
</dbReference>
<organism evidence="2 3">
    <name type="scientific">Paraliobacillus quinghaiensis</name>
    <dbReference type="NCBI Taxonomy" id="470815"/>
    <lineage>
        <taxon>Bacteria</taxon>
        <taxon>Bacillati</taxon>
        <taxon>Bacillota</taxon>
        <taxon>Bacilli</taxon>
        <taxon>Bacillales</taxon>
        <taxon>Bacillaceae</taxon>
        <taxon>Paraliobacillus</taxon>
    </lineage>
</organism>
<dbReference type="CDD" id="cd09279">
    <property type="entry name" value="RNase_HI_like"/>
    <property type="match status" value="1"/>
</dbReference>
<comment type="caution">
    <text evidence="2">The sequence shown here is derived from an EMBL/GenBank/DDBJ whole genome shotgun (WGS) entry which is preliminary data.</text>
</comment>
<dbReference type="Proteomes" id="UP000618460">
    <property type="component" value="Unassembled WGS sequence"/>
</dbReference>
<dbReference type="Gene3D" id="3.30.420.10">
    <property type="entry name" value="Ribonuclease H-like superfamily/Ribonuclease H"/>
    <property type="match status" value="1"/>
</dbReference>